<dbReference type="InterPro" id="IPR001314">
    <property type="entry name" value="Peptidase_S1A"/>
</dbReference>
<evidence type="ECO:0000259" key="7">
    <source>
        <dbReference type="PROSITE" id="PS50240"/>
    </source>
</evidence>
<dbReference type="GO" id="GO:0006508">
    <property type="term" value="P:proteolysis"/>
    <property type="evidence" value="ECO:0007669"/>
    <property type="project" value="InterPro"/>
</dbReference>
<dbReference type="GO" id="GO:0004252">
    <property type="term" value="F:serine-type endopeptidase activity"/>
    <property type="evidence" value="ECO:0007669"/>
    <property type="project" value="InterPro"/>
</dbReference>
<evidence type="ECO:0000256" key="1">
    <source>
        <dbReference type="ARBA" id="ARBA00022588"/>
    </source>
</evidence>
<evidence type="ECO:0008006" key="10">
    <source>
        <dbReference type="Google" id="ProtNLM"/>
    </source>
</evidence>
<keyword evidence="5" id="KW-0325">Glycoprotein</keyword>
<evidence type="ECO:0000256" key="3">
    <source>
        <dbReference type="ARBA" id="ARBA00022737"/>
    </source>
</evidence>
<organism evidence="8 9">
    <name type="scientific">Xiphophorus couchianus</name>
    <name type="common">Monterrey platyfish</name>
    <dbReference type="NCBI Taxonomy" id="32473"/>
    <lineage>
        <taxon>Eukaryota</taxon>
        <taxon>Metazoa</taxon>
        <taxon>Chordata</taxon>
        <taxon>Craniata</taxon>
        <taxon>Vertebrata</taxon>
        <taxon>Euteleostomi</taxon>
        <taxon>Actinopterygii</taxon>
        <taxon>Neopterygii</taxon>
        <taxon>Teleostei</taxon>
        <taxon>Neoteleostei</taxon>
        <taxon>Acanthomorphata</taxon>
        <taxon>Ovalentaria</taxon>
        <taxon>Atherinomorphae</taxon>
        <taxon>Cyprinodontiformes</taxon>
        <taxon>Poeciliidae</taxon>
        <taxon>Poeciliinae</taxon>
        <taxon>Xiphophorus</taxon>
    </lineage>
</organism>
<dbReference type="GO" id="GO:0009617">
    <property type="term" value="P:response to bacterium"/>
    <property type="evidence" value="ECO:0007669"/>
    <property type="project" value="TreeGrafter"/>
</dbReference>
<dbReference type="Pfam" id="PF00092">
    <property type="entry name" value="VWA"/>
    <property type="match status" value="1"/>
</dbReference>
<evidence type="ECO:0000256" key="5">
    <source>
        <dbReference type="ARBA" id="ARBA00023180"/>
    </source>
</evidence>
<dbReference type="Gene3D" id="2.40.10.10">
    <property type="entry name" value="Trypsin-like serine proteases"/>
    <property type="match status" value="2"/>
</dbReference>
<dbReference type="CDD" id="cd00190">
    <property type="entry name" value="Tryp_SPc"/>
    <property type="match status" value="1"/>
</dbReference>
<accession>A0A3B5KZ78</accession>
<dbReference type="InterPro" id="IPR009003">
    <property type="entry name" value="Peptidase_S1_PA"/>
</dbReference>
<dbReference type="AlphaFoldDB" id="A0A3B5KZ78"/>
<dbReference type="PANTHER" id="PTHR46393">
    <property type="entry name" value="SUSHI DOMAIN-CONTAINING PROTEIN"/>
    <property type="match status" value="1"/>
</dbReference>
<reference evidence="8" key="1">
    <citation type="submission" date="2025-08" db="UniProtKB">
        <authorList>
            <consortium name="Ensembl"/>
        </authorList>
    </citation>
    <scope>IDENTIFICATION</scope>
</reference>
<dbReference type="GO" id="GO:0006956">
    <property type="term" value="P:complement activation"/>
    <property type="evidence" value="ECO:0007669"/>
    <property type="project" value="TreeGrafter"/>
</dbReference>
<keyword evidence="2" id="KW-0768">Sushi</keyword>
<dbReference type="PRINTS" id="PR00722">
    <property type="entry name" value="CHYMOTRYPSIN"/>
</dbReference>
<dbReference type="PROSITE" id="PS50234">
    <property type="entry name" value="VWFA"/>
    <property type="match status" value="1"/>
</dbReference>
<dbReference type="PANTHER" id="PTHR46393:SF6">
    <property type="entry name" value="COMPLEMENT C2-RELATED"/>
    <property type="match status" value="1"/>
</dbReference>
<evidence type="ECO:0000259" key="6">
    <source>
        <dbReference type="PROSITE" id="PS50234"/>
    </source>
</evidence>
<evidence type="ECO:0000256" key="4">
    <source>
        <dbReference type="ARBA" id="ARBA00022859"/>
    </source>
</evidence>
<dbReference type="Gene3D" id="3.40.50.410">
    <property type="entry name" value="von Willebrand factor, type A domain"/>
    <property type="match status" value="1"/>
</dbReference>
<reference evidence="8" key="2">
    <citation type="submission" date="2025-09" db="UniProtKB">
        <authorList>
            <consortium name="Ensembl"/>
        </authorList>
    </citation>
    <scope>IDENTIFICATION</scope>
</reference>
<dbReference type="SUPFAM" id="SSF53300">
    <property type="entry name" value="vWA-like"/>
    <property type="match status" value="1"/>
</dbReference>
<evidence type="ECO:0000313" key="8">
    <source>
        <dbReference type="Ensembl" id="ENSXCOP00000002931.1"/>
    </source>
</evidence>
<dbReference type="SMART" id="SM00020">
    <property type="entry name" value="Tryp_SPc"/>
    <property type="match status" value="1"/>
</dbReference>
<keyword evidence="1" id="KW-0399">Innate immunity</keyword>
<dbReference type="GeneTree" id="ENSGT00940000165141"/>
<evidence type="ECO:0000256" key="2">
    <source>
        <dbReference type="ARBA" id="ARBA00022659"/>
    </source>
</evidence>
<dbReference type="InterPro" id="IPR001254">
    <property type="entry name" value="Trypsin_dom"/>
</dbReference>
<dbReference type="InterPro" id="IPR043504">
    <property type="entry name" value="Peptidase_S1_PA_chymotrypsin"/>
</dbReference>
<dbReference type="InterPro" id="IPR018114">
    <property type="entry name" value="TRYPSIN_HIS"/>
</dbReference>
<dbReference type="GO" id="GO:0045087">
    <property type="term" value="P:innate immune response"/>
    <property type="evidence" value="ECO:0007669"/>
    <property type="project" value="UniProtKB-KW"/>
</dbReference>
<keyword evidence="3" id="KW-0677">Repeat</keyword>
<dbReference type="PROSITE" id="PS50240">
    <property type="entry name" value="TRYPSIN_DOM"/>
    <property type="match status" value="1"/>
</dbReference>
<sequence>MKKGRRKRWICSPKTGKRDNKFYVSPNYEIVFFSSEIYRVVNILDFFNAKVELSKVIEDLEKFKIENKHTGTDLNLVFKTFENQMAFIKRQAGDEGFKAHRHALILFTDGAYNMGGSPEPTVARIKNAVYMNHTVENHVGTRDDFLDIYIFAIGSDIFDDDLQPLTVGTGGNHYFRMSKIVELKETFDLIIDESEVVGMCGLHRDYETTEDKESKRKRYPWLAFIVNTGRKGKTCIGSLVSPDFVLTAAHCFTFGDLPADIVVEIEDGLGSKVKTVKSFTLHPLYNITAKVKEGVAEFYDYDLAIIRLEEPVRISEFVRPICIPCTQETSDALNLVGESTCKQQEQVLLKSYREQLGFLTRKHPLVAEKIVHAKLGENRDLCIKKALSAPGITTKNERVAVTDNFLCTGGRVGYRDHIACTGDSGGAVFKNFNQRTIQIGVVSWGTQALCSSTGGLVESNDESRDFHINLFRMIDFLSQNLGDDSQDYTALKFLKNGA</sequence>
<dbReference type="SUPFAM" id="SSF50494">
    <property type="entry name" value="Trypsin-like serine proteases"/>
    <property type="match status" value="1"/>
</dbReference>
<dbReference type="GO" id="GO:0070062">
    <property type="term" value="C:extracellular exosome"/>
    <property type="evidence" value="ECO:0007669"/>
    <property type="project" value="TreeGrafter"/>
</dbReference>
<feature type="domain" description="VWFA" evidence="6">
    <location>
        <begin position="27"/>
        <end position="190"/>
    </location>
</feature>
<keyword evidence="4" id="KW-0391">Immunity</keyword>
<dbReference type="Proteomes" id="UP000261380">
    <property type="component" value="Unplaced"/>
</dbReference>
<protein>
    <recommendedName>
        <fullName evidence="10">Peptidase S1 domain-containing protein</fullName>
    </recommendedName>
</protein>
<dbReference type="STRING" id="32473.ENSXCOP00000002931"/>
<feature type="domain" description="Peptidase S1" evidence="7">
    <location>
        <begin position="196"/>
        <end position="482"/>
    </location>
</feature>
<dbReference type="Pfam" id="PF00089">
    <property type="entry name" value="Trypsin"/>
    <property type="match status" value="2"/>
</dbReference>
<dbReference type="InterPro" id="IPR002035">
    <property type="entry name" value="VWF_A"/>
</dbReference>
<evidence type="ECO:0000313" key="9">
    <source>
        <dbReference type="Proteomes" id="UP000261380"/>
    </source>
</evidence>
<name>A0A3B5KZ78_9TELE</name>
<dbReference type="Ensembl" id="ENSXCOT00000002968.1">
    <property type="protein sequence ID" value="ENSXCOP00000002931.1"/>
    <property type="gene ID" value="ENSXCOG00000002334.1"/>
</dbReference>
<keyword evidence="9" id="KW-1185">Reference proteome</keyword>
<dbReference type="InterPro" id="IPR036465">
    <property type="entry name" value="vWFA_dom_sf"/>
</dbReference>
<proteinExistence type="predicted"/>
<dbReference type="PROSITE" id="PS00134">
    <property type="entry name" value="TRYPSIN_HIS"/>
    <property type="match status" value="1"/>
</dbReference>